<dbReference type="AlphaFoldDB" id="A0A558AS42"/>
<organism evidence="2 3">
    <name type="scientific">Salinicoccus cyprini</name>
    <dbReference type="NCBI Taxonomy" id="2493691"/>
    <lineage>
        <taxon>Bacteria</taxon>
        <taxon>Bacillati</taxon>
        <taxon>Bacillota</taxon>
        <taxon>Bacilli</taxon>
        <taxon>Bacillales</taxon>
        <taxon>Staphylococcaceae</taxon>
        <taxon>Salinicoccus</taxon>
    </lineage>
</organism>
<keyword evidence="3" id="KW-1185">Reference proteome</keyword>
<accession>A0A558AS42</accession>
<gene>
    <name evidence="2" type="ORF">FO441_11345</name>
</gene>
<dbReference type="InterPro" id="IPR029068">
    <property type="entry name" value="Glyas_Bleomycin-R_OHBP_Dase"/>
</dbReference>
<dbReference type="Gene3D" id="3.10.180.10">
    <property type="entry name" value="2,3-Dihydroxybiphenyl 1,2-Dioxygenase, domain 1"/>
    <property type="match status" value="1"/>
</dbReference>
<proteinExistence type="predicted"/>
<dbReference type="InterPro" id="IPR037523">
    <property type="entry name" value="VOC_core"/>
</dbReference>
<dbReference type="PANTHER" id="PTHR36437">
    <property type="entry name" value="GLYOXALASE/BLEOMYCIN RESISTANCE PROTEIN/DIOXYGENASE"/>
    <property type="match status" value="1"/>
</dbReference>
<dbReference type="Pfam" id="PF00903">
    <property type="entry name" value="Glyoxalase"/>
    <property type="match status" value="1"/>
</dbReference>
<dbReference type="PANTHER" id="PTHR36437:SF2">
    <property type="entry name" value="GLYOXALASE_BLEOMYCIN RESISTANCE PROTEIN_DIOXYGENASE"/>
    <property type="match status" value="1"/>
</dbReference>
<dbReference type="RefSeq" id="WP_145290212.1">
    <property type="nucleotide sequence ID" value="NZ_VMSJ01000005.1"/>
</dbReference>
<dbReference type="EMBL" id="VMSJ01000005">
    <property type="protein sequence ID" value="TVT27087.1"/>
    <property type="molecule type" value="Genomic_DNA"/>
</dbReference>
<protein>
    <submittedName>
        <fullName evidence="2">VOC family protein</fullName>
    </submittedName>
</protein>
<feature type="domain" description="VOC" evidence="1">
    <location>
        <begin position="4"/>
        <end position="125"/>
    </location>
</feature>
<sequence length="125" mass="14400">MFTKLAEVMLYVNDQDASKKFWKEKLGFKVVSESGAGDEMRWIEVRPMEDAGASLILFDRKTVEKFSPELNFGTPSLMFFTDDLDQLHQELTDKGVNVGKIEEYGSMRTFNFSDEEENYFAVMKG</sequence>
<reference evidence="2 3" key="1">
    <citation type="submission" date="2019-07" db="EMBL/GenBank/DDBJ databases">
        <title>Salinicoccus cyprini sp. nov., isolated from gastro-intestinal tract of mirror carp, Cyprinus carpio var. specularis, collected from Gobind Sagar Reservoir, Himachal Pradesh, India.</title>
        <authorList>
            <person name="Talwar C."/>
            <person name="Singh A.K."/>
            <person name="Lal R."/>
            <person name="Negi R.K."/>
        </authorList>
    </citation>
    <scope>NUCLEOTIDE SEQUENCE [LARGE SCALE GENOMIC DNA]</scope>
    <source>
        <strain evidence="2 3">CT19</strain>
    </source>
</reference>
<dbReference type="Proteomes" id="UP000315103">
    <property type="component" value="Unassembled WGS sequence"/>
</dbReference>
<dbReference type="SUPFAM" id="SSF54593">
    <property type="entry name" value="Glyoxalase/Bleomycin resistance protein/Dihydroxybiphenyl dioxygenase"/>
    <property type="match status" value="1"/>
</dbReference>
<evidence type="ECO:0000313" key="3">
    <source>
        <dbReference type="Proteomes" id="UP000315103"/>
    </source>
</evidence>
<comment type="caution">
    <text evidence="2">The sequence shown here is derived from an EMBL/GenBank/DDBJ whole genome shotgun (WGS) entry which is preliminary data.</text>
</comment>
<dbReference type="InterPro" id="IPR004360">
    <property type="entry name" value="Glyas_Fos-R_dOase_dom"/>
</dbReference>
<name>A0A558AS42_9STAP</name>
<dbReference type="PROSITE" id="PS51819">
    <property type="entry name" value="VOC"/>
    <property type="match status" value="1"/>
</dbReference>
<evidence type="ECO:0000313" key="2">
    <source>
        <dbReference type="EMBL" id="TVT27087.1"/>
    </source>
</evidence>
<evidence type="ECO:0000259" key="1">
    <source>
        <dbReference type="PROSITE" id="PS51819"/>
    </source>
</evidence>
<dbReference type="CDD" id="cd07263">
    <property type="entry name" value="VOC_like"/>
    <property type="match status" value="1"/>
</dbReference>
<dbReference type="OrthoDB" id="9803079at2"/>